<reference evidence="6 7" key="1">
    <citation type="journal article" date="2013" name="BMC Genomics">
        <title>Reconstruction of the lipid metabolism for the microalga Monoraphidium neglectum from its genome sequence reveals characteristics suitable for biofuel production.</title>
        <authorList>
            <person name="Bogen C."/>
            <person name="Al-Dilaimi A."/>
            <person name="Albersmeier A."/>
            <person name="Wichmann J."/>
            <person name="Grundmann M."/>
            <person name="Rupp O."/>
            <person name="Lauersen K.J."/>
            <person name="Blifernez-Klassen O."/>
            <person name="Kalinowski J."/>
            <person name="Goesmann A."/>
            <person name="Mussgnug J.H."/>
            <person name="Kruse O."/>
        </authorList>
    </citation>
    <scope>NUCLEOTIDE SEQUENCE [LARGE SCALE GENOMIC DNA]</scope>
    <source>
        <strain evidence="6 7">SAG 48.87</strain>
    </source>
</reference>
<dbReference type="PANTHER" id="PTHR43788:SF8">
    <property type="entry name" value="DNA-BINDING PROTEIN SMUBP-2"/>
    <property type="match status" value="1"/>
</dbReference>
<dbReference type="AlphaFoldDB" id="A0A0D2LLQ7"/>
<accession>A0A0D2LLQ7</accession>
<organism evidence="6 7">
    <name type="scientific">Monoraphidium neglectum</name>
    <dbReference type="NCBI Taxonomy" id="145388"/>
    <lineage>
        <taxon>Eukaryota</taxon>
        <taxon>Viridiplantae</taxon>
        <taxon>Chlorophyta</taxon>
        <taxon>core chlorophytes</taxon>
        <taxon>Chlorophyceae</taxon>
        <taxon>CS clade</taxon>
        <taxon>Sphaeropleales</taxon>
        <taxon>Selenastraceae</taxon>
        <taxon>Monoraphidium</taxon>
    </lineage>
</organism>
<dbReference type="InterPro" id="IPR047187">
    <property type="entry name" value="SF1_C_Upf1"/>
</dbReference>
<dbReference type="PANTHER" id="PTHR43788">
    <property type="entry name" value="DNA2/NAM7 HELICASE FAMILY MEMBER"/>
    <property type="match status" value="1"/>
</dbReference>
<dbReference type="InterPro" id="IPR027417">
    <property type="entry name" value="P-loop_NTPase"/>
</dbReference>
<proteinExistence type="predicted"/>
<dbReference type="GO" id="GO:0016787">
    <property type="term" value="F:hydrolase activity"/>
    <property type="evidence" value="ECO:0007669"/>
    <property type="project" value="UniProtKB-KW"/>
</dbReference>
<keyword evidence="1" id="KW-0547">Nucleotide-binding</keyword>
<dbReference type="OrthoDB" id="547513at2759"/>
<evidence type="ECO:0000259" key="5">
    <source>
        <dbReference type="Pfam" id="PF13087"/>
    </source>
</evidence>
<sequence>MHAPVALASRPPARGLRWPDPSAPLAVLAVEGREERADQGGSRAQRVAAQALAERDGGGGGRRDGSFQNVDEARAALRAVEALAAGGDVKSIALLTPYRGQVRVLERALRVLGDGWLPAGVDLVVSSVDAFQGREADAVVFSAVRCNARGSIGFVADPRRLNVAITRPKCGLAVVCSPRTLAAGSHHWDAFLRHAAARGAVVAADAALPPPRPRDGPDPFDPFAARRLSGFG</sequence>
<dbReference type="GeneID" id="25732891"/>
<dbReference type="SUPFAM" id="SSF52540">
    <property type="entry name" value="P-loop containing nucleoside triphosphate hydrolases"/>
    <property type="match status" value="1"/>
</dbReference>
<gene>
    <name evidence="6" type="ORF">MNEG_15249</name>
</gene>
<dbReference type="InterPro" id="IPR041679">
    <property type="entry name" value="DNA2/NAM7-like_C"/>
</dbReference>
<keyword evidence="3" id="KW-0347">Helicase</keyword>
<dbReference type="GO" id="GO:0043139">
    <property type="term" value="F:5'-3' DNA helicase activity"/>
    <property type="evidence" value="ECO:0007669"/>
    <property type="project" value="TreeGrafter"/>
</dbReference>
<feature type="domain" description="DNA2/NAM7 helicase-like C-terminal" evidence="5">
    <location>
        <begin position="50"/>
        <end position="177"/>
    </location>
</feature>
<dbReference type="Pfam" id="PF13087">
    <property type="entry name" value="AAA_12"/>
    <property type="match status" value="1"/>
</dbReference>
<evidence type="ECO:0000256" key="2">
    <source>
        <dbReference type="ARBA" id="ARBA00022801"/>
    </source>
</evidence>
<protein>
    <submittedName>
        <fullName evidence="6">Putative Regulator of nonsense transcripts 1 like protein</fullName>
    </submittedName>
</protein>
<dbReference type="InterPro" id="IPR050534">
    <property type="entry name" value="Coronavir_polyprotein_1ab"/>
</dbReference>
<evidence type="ECO:0000313" key="6">
    <source>
        <dbReference type="EMBL" id="KIY92714.1"/>
    </source>
</evidence>
<dbReference type="Gene3D" id="3.40.50.300">
    <property type="entry name" value="P-loop containing nucleotide triphosphate hydrolases"/>
    <property type="match status" value="1"/>
</dbReference>
<dbReference type="STRING" id="145388.A0A0D2LLQ7"/>
<dbReference type="Proteomes" id="UP000054498">
    <property type="component" value="Unassembled WGS sequence"/>
</dbReference>
<evidence type="ECO:0000256" key="1">
    <source>
        <dbReference type="ARBA" id="ARBA00022741"/>
    </source>
</evidence>
<dbReference type="GO" id="GO:0005524">
    <property type="term" value="F:ATP binding"/>
    <property type="evidence" value="ECO:0007669"/>
    <property type="project" value="UniProtKB-KW"/>
</dbReference>
<evidence type="ECO:0000256" key="4">
    <source>
        <dbReference type="ARBA" id="ARBA00022840"/>
    </source>
</evidence>
<dbReference type="CDD" id="cd18808">
    <property type="entry name" value="SF1_C_Upf1"/>
    <property type="match status" value="1"/>
</dbReference>
<evidence type="ECO:0000256" key="3">
    <source>
        <dbReference type="ARBA" id="ARBA00022806"/>
    </source>
</evidence>
<keyword evidence="2" id="KW-0378">Hydrolase</keyword>
<dbReference type="EMBL" id="KK105378">
    <property type="protein sequence ID" value="KIY92714.1"/>
    <property type="molecule type" value="Genomic_DNA"/>
</dbReference>
<dbReference type="KEGG" id="mng:MNEG_15249"/>
<evidence type="ECO:0000313" key="7">
    <source>
        <dbReference type="Proteomes" id="UP000054498"/>
    </source>
</evidence>
<keyword evidence="4" id="KW-0067">ATP-binding</keyword>
<keyword evidence="7" id="KW-1185">Reference proteome</keyword>
<name>A0A0D2LLQ7_9CHLO</name>
<dbReference type="RefSeq" id="XP_013891734.1">
    <property type="nucleotide sequence ID" value="XM_014036280.1"/>
</dbReference>